<dbReference type="PROSITE" id="PS00108">
    <property type="entry name" value="PROTEIN_KINASE_ST"/>
    <property type="match status" value="1"/>
</dbReference>
<dbReference type="PANTHER" id="PTHR44167:SF24">
    <property type="entry name" value="SERINE_THREONINE-PROTEIN KINASE CHK2"/>
    <property type="match status" value="1"/>
</dbReference>
<feature type="domain" description="Protein kinase" evidence="1">
    <location>
        <begin position="289"/>
        <end position="546"/>
    </location>
</feature>
<dbReference type="InterPro" id="IPR000719">
    <property type="entry name" value="Prot_kinase_dom"/>
</dbReference>
<comment type="caution">
    <text evidence="2">The sequence shown here is derived from an EMBL/GenBank/DDBJ whole genome shotgun (WGS) entry which is preliminary data.</text>
</comment>
<name>A0A8S1QRJ5_9CILI</name>
<dbReference type="PROSITE" id="PS50011">
    <property type="entry name" value="PROTEIN_KINASE_DOM"/>
    <property type="match status" value="2"/>
</dbReference>
<sequence length="808" mass="95679">MDNIIQKGNYIINLQDVVAQGVRGTILKCKERNRDEQLCVKIISKTPNYVNLENENKVLKKLRQQEEKHPNVLRIYDITEDDKNYFVFTELCDMNLQKLFEQQQKSEWFTIEQIQDYIGQIVRGYQYIRSLKIILRDLSPKSILVKKLSNNRILLKIADFGISRITEDGYAESRTGIPLFAAPEIYLKSENQQRYNDSCDIYSLGIILYIMCYKGQKPYKINNFDDLKQFHEKLKLNGFQCPNNAYCPQDIRNLIEKMIIHNSEARLSWDQLDRNFTQKFIILQDIYFVDLSKPFGSGAQGITYDAFNLQTQEQLVCKTIQNKYYGSSREIQIFEQSKGKFHDNVIKVFQIIKQTEYTYLIMEKCDMNLQTYFQQRVQSQNCLQTREIIEILYQIVEGYCFLKKLGIIHRDLKPENIVLKLNQNNEYIVKIIDFGVGKIIGKDVTATEAGTPKYSAPEVLLSGKPYDYQCDIFSLGVILHYLAFQRFPKVINSRSDLIEYVRTLEYQPFVSSNHENPLIPELINKMLAFDPAKRITWDQLQVHQIFDNVKSKQPKQNQIQIQIQNQIQNQNPPKLLQEQFLQTKQIPQQPIPQGNSEIYLYIASIQTFAFRIFTQFDEFQKENLTMYDEIFLLKQFILRFSILCLMAIQQLQINNFIILDGVEYKINQLNTFQNWSKEFNLNQLKAQNKDKFDNLKTAQITNKTDIIVQGEYFLMQLSNQVQQNQNFNFLQSHKYFNMFYQQIRVGFLNSNLPIKNKFFLEKFSIIFLEYPIKNYSIFQEQKLDQKINQKIFIQEQMEIFIDNQLKKN</sequence>
<dbReference type="Pfam" id="PF00069">
    <property type="entry name" value="Pkinase"/>
    <property type="match status" value="2"/>
</dbReference>
<dbReference type="EMBL" id="CAJJDN010000117">
    <property type="protein sequence ID" value="CAD8118346.1"/>
    <property type="molecule type" value="Genomic_DNA"/>
</dbReference>
<evidence type="ECO:0000313" key="2">
    <source>
        <dbReference type="EMBL" id="CAD8118346.1"/>
    </source>
</evidence>
<dbReference type="SMART" id="SM00220">
    <property type="entry name" value="S_TKc"/>
    <property type="match status" value="2"/>
</dbReference>
<accession>A0A8S1QRJ5</accession>
<dbReference type="GO" id="GO:0005524">
    <property type="term" value="F:ATP binding"/>
    <property type="evidence" value="ECO:0007669"/>
    <property type="project" value="InterPro"/>
</dbReference>
<protein>
    <recommendedName>
        <fullName evidence="1">Protein kinase domain-containing protein</fullName>
    </recommendedName>
</protein>
<organism evidence="2 3">
    <name type="scientific">Paramecium sonneborni</name>
    <dbReference type="NCBI Taxonomy" id="65129"/>
    <lineage>
        <taxon>Eukaryota</taxon>
        <taxon>Sar</taxon>
        <taxon>Alveolata</taxon>
        <taxon>Ciliophora</taxon>
        <taxon>Intramacronucleata</taxon>
        <taxon>Oligohymenophorea</taxon>
        <taxon>Peniculida</taxon>
        <taxon>Parameciidae</taxon>
        <taxon>Paramecium</taxon>
    </lineage>
</organism>
<evidence type="ECO:0000313" key="3">
    <source>
        <dbReference type="Proteomes" id="UP000692954"/>
    </source>
</evidence>
<dbReference type="OrthoDB" id="311211at2759"/>
<dbReference type="GO" id="GO:0004672">
    <property type="term" value="F:protein kinase activity"/>
    <property type="evidence" value="ECO:0007669"/>
    <property type="project" value="InterPro"/>
</dbReference>
<evidence type="ECO:0000259" key="1">
    <source>
        <dbReference type="PROSITE" id="PS50011"/>
    </source>
</evidence>
<dbReference type="PANTHER" id="PTHR44167">
    <property type="entry name" value="OVARIAN-SPECIFIC SERINE/THREONINE-PROTEIN KINASE LOK-RELATED"/>
    <property type="match status" value="1"/>
</dbReference>
<keyword evidence="3" id="KW-1185">Reference proteome</keyword>
<reference evidence="2" key="1">
    <citation type="submission" date="2021-01" db="EMBL/GenBank/DDBJ databases">
        <authorList>
            <consortium name="Genoscope - CEA"/>
            <person name="William W."/>
        </authorList>
    </citation>
    <scope>NUCLEOTIDE SEQUENCE</scope>
</reference>
<proteinExistence type="predicted"/>
<dbReference type="AlphaFoldDB" id="A0A8S1QRJ5"/>
<dbReference type="InterPro" id="IPR008271">
    <property type="entry name" value="Ser/Thr_kinase_AS"/>
</dbReference>
<gene>
    <name evidence="2" type="ORF">PSON_ATCC_30995.1.T1170029</name>
</gene>
<dbReference type="Proteomes" id="UP000692954">
    <property type="component" value="Unassembled WGS sequence"/>
</dbReference>
<feature type="domain" description="Protein kinase" evidence="1">
    <location>
        <begin position="12"/>
        <end position="281"/>
    </location>
</feature>